<evidence type="ECO:0000256" key="4">
    <source>
        <dbReference type="SAM" id="MobiDB-lite"/>
    </source>
</evidence>
<dbReference type="Proteomes" id="UP000316714">
    <property type="component" value="Unassembled WGS sequence"/>
</dbReference>
<evidence type="ECO:0000256" key="2">
    <source>
        <dbReference type="ARBA" id="ARBA00023043"/>
    </source>
</evidence>
<keyword evidence="5" id="KW-0732">Signal</keyword>
<dbReference type="SMART" id="SM00248">
    <property type="entry name" value="ANK"/>
    <property type="match status" value="10"/>
</dbReference>
<protein>
    <submittedName>
        <fullName evidence="6">Ankyrin repeats (3 copies)</fullName>
    </submittedName>
</protein>
<keyword evidence="2 3" id="KW-0040">ANK repeat</keyword>
<evidence type="ECO:0000256" key="1">
    <source>
        <dbReference type="ARBA" id="ARBA00022737"/>
    </source>
</evidence>
<proteinExistence type="predicted"/>
<feature type="chain" id="PRO_5023034364" evidence="5">
    <location>
        <begin position="25"/>
        <end position="478"/>
    </location>
</feature>
<dbReference type="PANTHER" id="PTHR24173">
    <property type="entry name" value="ANKYRIN REPEAT CONTAINING"/>
    <property type="match status" value="1"/>
</dbReference>
<feature type="signal peptide" evidence="5">
    <location>
        <begin position="1"/>
        <end position="24"/>
    </location>
</feature>
<feature type="repeat" description="ANK" evidence="3">
    <location>
        <begin position="56"/>
        <end position="88"/>
    </location>
</feature>
<dbReference type="EMBL" id="SIHJ01000004">
    <property type="protein sequence ID" value="TWT31332.1"/>
    <property type="molecule type" value="Genomic_DNA"/>
</dbReference>
<keyword evidence="7" id="KW-1185">Reference proteome</keyword>
<dbReference type="RefSeq" id="WP_146568508.1">
    <property type="nucleotide sequence ID" value="NZ_SIHJ01000004.1"/>
</dbReference>
<dbReference type="SUPFAM" id="SSF48403">
    <property type="entry name" value="Ankyrin repeat"/>
    <property type="match status" value="1"/>
</dbReference>
<dbReference type="Pfam" id="PF00023">
    <property type="entry name" value="Ank"/>
    <property type="match status" value="2"/>
</dbReference>
<dbReference type="PRINTS" id="PR01415">
    <property type="entry name" value="ANKYRIN"/>
</dbReference>
<evidence type="ECO:0000256" key="5">
    <source>
        <dbReference type="SAM" id="SignalP"/>
    </source>
</evidence>
<sequence precursor="true">MTNTRVPLCAAALALLLWATAAGAGGSLADRAEQKEWQAVADLLGDGATPAAAQPDGMTALHWAVLHGDAPTVRRLIAAGADANAATGYGVRPLAIACQNGDADAARMLLSAGADANATQSGGETALMTACRTGDGPVVSLMLESRADPNAIEASGQTALMWAASAGATNAIDLLIKHGADLHATSRQGFTALGFASRDGRLTAAARLLQAGADVNAAMRPQDRDERAPRKGMSPLLLAVESGHFELALLLVRQGADPDDQRSGYTPLHAISWVRKANLGDNPSGDPEPRGSGGVTSLQFVCELVAAGADVNRRIEGNKGGAKQLRHDGCSPLLFAARTADLPLVRLLVDLGADPTIPNRDGCTPLMACAGVGVQGVGEEAGAEPEVLETLDYLLALGAEVNTIDDNRETAMHGAAYRNFPRVVELLAKHDADPQRWNHKNKSGWTPMRIAEGHRPGSFKPHPPTQAALRAALGAPPP</sequence>
<dbReference type="PANTHER" id="PTHR24173:SF74">
    <property type="entry name" value="ANKYRIN REPEAT DOMAIN-CONTAINING PROTEIN 16"/>
    <property type="match status" value="1"/>
</dbReference>
<feature type="repeat" description="ANK" evidence="3">
    <location>
        <begin position="328"/>
        <end position="360"/>
    </location>
</feature>
<feature type="region of interest" description="Disordered" evidence="4">
    <location>
        <begin position="435"/>
        <end position="466"/>
    </location>
</feature>
<dbReference type="Gene3D" id="1.25.40.20">
    <property type="entry name" value="Ankyrin repeat-containing domain"/>
    <property type="match status" value="4"/>
</dbReference>
<feature type="repeat" description="ANK" evidence="3">
    <location>
        <begin position="155"/>
        <end position="187"/>
    </location>
</feature>
<feature type="repeat" description="ANK" evidence="3">
    <location>
        <begin position="188"/>
        <end position="220"/>
    </location>
</feature>
<dbReference type="AlphaFoldDB" id="A0A5C5V0Q9"/>
<dbReference type="OrthoDB" id="211931at2"/>
<reference evidence="6 7" key="1">
    <citation type="submission" date="2019-02" db="EMBL/GenBank/DDBJ databases">
        <title>Deep-cultivation of Planctomycetes and their phenomic and genomic characterization uncovers novel biology.</title>
        <authorList>
            <person name="Wiegand S."/>
            <person name="Jogler M."/>
            <person name="Boedeker C."/>
            <person name="Pinto D."/>
            <person name="Vollmers J."/>
            <person name="Rivas-Marin E."/>
            <person name="Kohn T."/>
            <person name="Peeters S.H."/>
            <person name="Heuer A."/>
            <person name="Rast P."/>
            <person name="Oberbeckmann S."/>
            <person name="Bunk B."/>
            <person name="Jeske O."/>
            <person name="Meyerdierks A."/>
            <person name="Storesund J.E."/>
            <person name="Kallscheuer N."/>
            <person name="Luecker S."/>
            <person name="Lage O.M."/>
            <person name="Pohl T."/>
            <person name="Merkel B.J."/>
            <person name="Hornburger P."/>
            <person name="Mueller R.-W."/>
            <person name="Bruemmer F."/>
            <person name="Labrenz M."/>
            <person name="Spormann A.M."/>
            <person name="Op Den Camp H."/>
            <person name="Overmann J."/>
            <person name="Amann R."/>
            <person name="Jetten M.S.M."/>
            <person name="Mascher T."/>
            <person name="Medema M.H."/>
            <person name="Devos D.P."/>
            <person name="Kaster A.-K."/>
            <person name="Ovreas L."/>
            <person name="Rohde M."/>
            <person name="Galperin M.Y."/>
            <person name="Jogler C."/>
        </authorList>
    </citation>
    <scope>NUCLEOTIDE SEQUENCE [LARGE SCALE GENOMIC DNA]</scope>
    <source>
        <strain evidence="6 7">KOR34</strain>
    </source>
</reference>
<dbReference type="Pfam" id="PF12796">
    <property type="entry name" value="Ank_2"/>
    <property type="match status" value="3"/>
</dbReference>
<dbReference type="PROSITE" id="PS50297">
    <property type="entry name" value="ANK_REP_REGION"/>
    <property type="match status" value="7"/>
</dbReference>
<evidence type="ECO:0000313" key="7">
    <source>
        <dbReference type="Proteomes" id="UP000316714"/>
    </source>
</evidence>
<dbReference type="InterPro" id="IPR002110">
    <property type="entry name" value="Ankyrin_rpt"/>
</dbReference>
<evidence type="ECO:0000313" key="6">
    <source>
        <dbReference type="EMBL" id="TWT31332.1"/>
    </source>
</evidence>
<organism evidence="6 7">
    <name type="scientific">Posidoniimonas corsicana</name>
    <dbReference type="NCBI Taxonomy" id="1938618"/>
    <lineage>
        <taxon>Bacteria</taxon>
        <taxon>Pseudomonadati</taxon>
        <taxon>Planctomycetota</taxon>
        <taxon>Planctomycetia</taxon>
        <taxon>Pirellulales</taxon>
        <taxon>Lacipirellulaceae</taxon>
        <taxon>Posidoniimonas</taxon>
    </lineage>
</organism>
<comment type="caution">
    <text evidence="6">The sequence shown here is derived from an EMBL/GenBank/DDBJ whole genome shotgun (WGS) entry which is preliminary data.</text>
</comment>
<evidence type="ECO:0000256" key="3">
    <source>
        <dbReference type="PROSITE-ProRule" id="PRU00023"/>
    </source>
</evidence>
<feature type="repeat" description="ANK" evidence="3">
    <location>
        <begin position="89"/>
        <end position="121"/>
    </location>
</feature>
<name>A0A5C5V0Q9_9BACT</name>
<dbReference type="InterPro" id="IPR036770">
    <property type="entry name" value="Ankyrin_rpt-contain_sf"/>
</dbReference>
<accession>A0A5C5V0Q9</accession>
<feature type="repeat" description="ANK" evidence="3">
    <location>
        <begin position="231"/>
        <end position="263"/>
    </location>
</feature>
<gene>
    <name evidence="6" type="ORF">KOR34_47110</name>
</gene>
<keyword evidence="1" id="KW-0677">Repeat</keyword>
<feature type="repeat" description="ANK" evidence="3">
    <location>
        <begin position="122"/>
        <end position="154"/>
    </location>
</feature>
<dbReference type="PROSITE" id="PS50088">
    <property type="entry name" value="ANK_REPEAT"/>
    <property type="match status" value="7"/>
</dbReference>